<dbReference type="InterPro" id="IPR036779">
    <property type="entry name" value="LysM_dom_sf"/>
</dbReference>
<dbReference type="SUPFAM" id="SSF54106">
    <property type="entry name" value="LysM domain"/>
    <property type="match status" value="2"/>
</dbReference>
<dbReference type="STRING" id="983964.A0A2T4A546"/>
<keyword evidence="1" id="KW-0147">Chitin-binding</keyword>
<keyword evidence="8" id="KW-1185">Reference proteome</keyword>
<evidence type="ECO:0000256" key="4">
    <source>
        <dbReference type="SAM" id="MobiDB-lite"/>
    </source>
</evidence>
<feature type="compositionally biased region" description="Low complexity" evidence="4">
    <location>
        <begin position="619"/>
        <end position="636"/>
    </location>
</feature>
<evidence type="ECO:0000313" key="7">
    <source>
        <dbReference type="EMBL" id="PTB52166.1"/>
    </source>
</evidence>
<dbReference type="Gene3D" id="3.10.350.10">
    <property type="entry name" value="LysM domain"/>
    <property type="match status" value="4"/>
</dbReference>
<feature type="domain" description="LysM" evidence="6">
    <location>
        <begin position="233"/>
        <end position="279"/>
    </location>
</feature>
<dbReference type="Pfam" id="PF01476">
    <property type="entry name" value="LysM"/>
    <property type="match status" value="2"/>
</dbReference>
<evidence type="ECO:0000256" key="1">
    <source>
        <dbReference type="ARBA" id="ARBA00022669"/>
    </source>
</evidence>
<protein>
    <submittedName>
        <fullName evidence="7">Carbohydrate-binding module family 50 protein</fullName>
    </submittedName>
</protein>
<gene>
    <name evidence="7" type="ORF">M431DRAFT_497467</name>
</gene>
<dbReference type="InterPro" id="IPR018392">
    <property type="entry name" value="LysM"/>
</dbReference>
<dbReference type="RefSeq" id="XP_024771843.1">
    <property type="nucleotide sequence ID" value="XM_024917601.1"/>
</dbReference>
<feature type="domain" description="LysM" evidence="6">
    <location>
        <begin position="286"/>
        <end position="334"/>
    </location>
</feature>
<name>A0A2T4A546_TRIHA</name>
<dbReference type="PROSITE" id="PS51782">
    <property type="entry name" value="LYSM"/>
    <property type="match status" value="2"/>
</dbReference>
<evidence type="ECO:0000256" key="5">
    <source>
        <dbReference type="SAM" id="SignalP"/>
    </source>
</evidence>
<feature type="signal peptide" evidence="5">
    <location>
        <begin position="1"/>
        <end position="25"/>
    </location>
</feature>
<organism evidence="7 8">
    <name type="scientific">Trichoderma harzianum CBS 226.95</name>
    <dbReference type="NCBI Taxonomy" id="983964"/>
    <lineage>
        <taxon>Eukaryota</taxon>
        <taxon>Fungi</taxon>
        <taxon>Dikarya</taxon>
        <taxon>Ascomycota</taxon>
        <taxon>Pezizomycotina</taxon>
        <taxon>Sordariomycetes</taxon>
        <taxon>Hypocreomycetidae</taxon>
        <taxon>Hypocreales</taxon>
        <taxon>Hypocreaceae</taxon>
        <taxon>Trichoderma</taxon>
    </lineage>
</organism>
<feature type="compositionally biased region" description="Polar residues" evidence="4">
    <location>
        <begin position="637"/>
        <end position="649"/>
    </location>
</feature>
<evidence type="ECO:0000259" key="6">
    <source>
        <dbReference type="PROSITE" id="PS51782"/>
    </source>
</evidence>
<dbReference type="EMBL" id="KZ679684">
    <property type="protein sequence ID" value="PTB52166.1"/>
    <property type="molecule type" value="Genomic_DNA"/>
</dbReference>
<dbReference type="PANTHER" id="PTHR34997">
    <property type="entry name" value="AM15"/>
    <property type="match status" value="1"/>
</dbReference>
<feature type="region of interest" description="Disordered" evidence="4">
    <location>
        <begin position="605"/>
        <end position="649"/>
    </location>
</feature>
<dbReference type="GO" id="GO:0008061">
    <property type="term" value="F:chitin binding"/>
    <property type="evidence" value="ECO:0007669"/>
    <property type="project" value="UniProtKB-KW"/>
</dbReference>
<keyword evidence="5" id="KW-0732">Signal</keyword>
<dbReference type="CDD" id="cd00118">
    <property type="entry name" value="LysM"/>
    <property type="match status" value="1"/>
</dbReference>
<dbReference type="AlphaFoldDB" id="A0A2T4A546"/>
<evidence type="ECO:0000256" key="3">
    <source>
        <dbReference type="ARBA" id="ARBA00044955"/>
    </source>
</evidence>
<evidence type="ECO:0000313" key="8">
    <source>
        <dbReference type="Proteomes" id="UP000241690"/>
    </source>
</evidence>
<comment type="similarity">
    <text evidence="3">Belongs to the secreted LysM effector family.</text>
</comment>
<reference evidence="7 8" key="1">
    <citation type="submission" date="2016-07" db="EMBL/GenBank/DDBJ databases">
        <title>Multiple horizontal gene transfer events from other fungi enriched the ability of initially mycotrophic Trichoderma (Ascomycota) to feed on dead plant biomass.</title>
        <authorList>
            <consortium name="DOE Joint Genome Institute"/>
            <person name="Aerts A."/>
            <person name="Atanasova L."/>
            <person name="Chenthamara K."/>
            <person name="Zhang J."/>
            <person name="Grujic M."/>
            <person name="Henrissat B."/>
            <person name="Kuo A."/>
            <person name="Salamov A."/>
            <person name="Lipzen A."/>
            <person name="Labutti K."/>
            <person name="Barry K."/>
            <person name="Miao Y."/>
            <person name="Rahimi M.J."/>
            <person name="Shen Q."/>
            <person name="Grigoriev I.V."/>
            <person name="Kubicek C.P."/>
            <person name="Druzhinina I.S."/>
        </authorList>
    </citation>
    <scope>NUCLEOTIDE SEQUENCE [LARGE SCALE GENOMIC DNA]</scope>
    <source>
        <strain evidence="7 8">CBS 226.95</strain>
    </source>
</reference>
<dbReference type="Proteomes" id="UP000241690">
    <property type="component" value="Unassembled WGS sequence"/>
</dbReference>
<evidence type="ECO:0000256" key="2">
    <source>
        <dbReference type="ARBA" id="ARBA00023026"/>
    </source>
</evidence>
<dbReference type="SMART" id="SM00257">
    <property type="entry name" value="LysM"/>
    <property type="match status" value="2"/>
</dbReference>
<dbReference type="GeneID" id="36626170"/>
<sequence length="649" mass="69247">MGFAVGLALLLQVVVFFCNTPFVEAQVQLLNITDAPGLSATCIAVLNQAVNCTTTIASIGNVLDGSPVFGTPLFLTSSQLSGLCNTACSASLTTWERRIAGACGATLYDAADGGQFALALFAEQYVEAYSSVCLMNKAGAYCNRVIGDLMRIDPANQRATATPVSTAYCDDCYLSLLSTQLAMPLASTADLKSFFATLTSSCKKTGWTLSAPPTATTFTVPPTQPPAAVCSGTKYTISSTDTCVGISMNKGISTDDLLSYNYLSSLCKYFPKAGTSLCIPDSRVCKPYTVLKDDTCSSLQSQFKISYAQLIAWNPSLGSKCSNIQQYVGYAICISNPGGNYVNPSPTTIIPSSTATSLWTYSLPAMTSYPNATYVASTADAPYANGTRMDCTNYFTAPILTNYTGNGTTSFNCQDAVSQFDIEMTDFLTWNPSLNASSPCTMANNTQYCVQTYRQTSKNITSSCVQKATAPPGYDCIGFTSRHGIDQDQFALWNPEVGSDCGQFKIGTQYCIDVLHYRQPGITSNCNKFVAANNTNWVELPCQIIETEFGVSHARFIAWNPAVQDNCTGLYLGYDYCVSIPNYRPTYTSTTPFATALPSPAAFPGVKSNAKGSSSSLPKGKATVTSGSSKSTKSNSLNRQMTVPTPTGK</sequence>
<proteinExistence type="inferred from homology"/>
<dbReference type="PANTHER" id="PTHR34997:SF1">
    <property type="entry name" value="PEPTIDOGLYCAN-BINDING LYSIN DOMAIN"/>
    <property type="match status" value="1"/>
</dbReference>
<feature type="chain" id="PRO_5015442759" evidence="5">
    <location>
        <begin position="26"/>
        <end position="649"/>
    </location>
</feature>
<dbReference type="InterPro" id="IPR052210">
    <property type="entry name" value="LysM1-like"/>
</dbReference>
<accession>A0A2T4A546</accession>
<keyword evidence="2" id="KW-0843">Virulence</keyword>